<comment type="subunit">
    <text evidence="9">Component of the Mediator complex.</text>
</comment>
<evidence type="ECO:0000256" key="9">
    <source>
        <dbReference type="RuleBase" id="RU364144"/>
    </source>
</evidence>
<gene>
    <name evidence="9" type="primary">MED8</name>
    <name evidence="11" type="ORF">Egran_03678</name>
</gene>
<dbReference type="PANTHER" id="PTHR13074">
    <property type="entry name" value="MEDIATOR OF RNA POLYMERASE II TRANSCRIPTION SUBUNIT 8"/>
    <property type="match status" value="1"/>
</dbReference>
<keyword evidence="4 9" id="KW-0805">Transcription regulation</keyword>
<feature type="region of interest" description="Disordered" evidence="10">
    <location>
        <begin position="132"/>
        <end position="159"/>
    </location>
</feature>
<dbReference type="InterPro" id="IPR019364">
    <property type="entry name" value="Mediatior_Med8_fun/met"/>
</dbReference>
<keyword evidence="6 9" id="KW-0804">Transcription</keyword>
<comment type="subcellular location">
    <subcellularLocation>
        <location evidence="1 9">Nucleus</location>
    </subcellularLocation>
</comment>
<reference evidence="11 12" key="1">
    <citation type="journal article" date="2015" name="Environ. Microbiol.">
        <title>Metagenome sequence of Elaphomyces granulatus from sporocarp tissue reveals Ascomycota ectomycorrhizal fingerprints of genome expansion and a Proteobacteria-rich microbiome.</title>
        <authorList>
            <person name="Quandt C.A."/>
            <person name="Kohler A."/>
            <person name="Hesse C.N."/>
            <person name="Sharpton T.J."/>
            <person name="Martin F."/>
            <person name="Spatafora J.W."/>
        </authorList>
    </citation>
    <scope>NUCLEOTIDE SEQUENCE [LARGE SCALE GENOMIC DNA]</scope>
    <source>
        <strain evidence="11 12">OSC145934</strain>
    </source>
</reference>
<feature type="compositionally biased region" description="Acidic residues" evidence="10">
    <location>
        <begin position="139"/>
        <end position="159"/>
    </location>
</feature>
<dbReference type="PANTHER" id="PTHR13074:SF9">
    <property type="entry name" value="MEDIATOR OF RNA POLYMERASE II TRANSCRIPTION SUBUNIT 8"/>
    <property type="match status" value="1"/>
</dbReference>
<dbReference type="GO" id="GO:0003712">
    <property type="term" value="F:transcription coregulator activity"/>
    <property type="evidence" value="ECO:0007669"/>
    <property type="project" value="InterPro"/>
</dbReference>
<comment type="function">
    <text evidence="9">Component of the Mediator complex, a coactivator involved in the regulated transcription of nearly all RNA polymerase II-dependent genes. Mediator functions as a bridge to convey information from gene-specific regulatory proteins to the basal RNA polymerase II transcription machinery. Mediator is recruited to promoters by direct interactions with regulatory proteins and serves as a scaffold for the assembly of a functional preinitiation complex with RNA polymerase II and the general transcription factors.</text>
</comment>
<dbReference type="GO" id="GO:0016592">
    <property type="term" value="C:mediator complex"/>
    <property type="evidence" value="ECO:0007669"/>
    <property type="project" value="InterPro"/>
</dbReference>
<keyword evidence="5 9" id="KW-0010">Activator</keyword>
<dbReference type="Pfam" id="PF10232">
    <property type="entry name" value="Med8"/>
    <property type="match status" value="1"/>
</dbReference>
<evidence type="ECO:0000256" key="10">
    <source>
        <dbReference type="SAM" id="MobiDB-lite"/>
    </source>
</evidence>
<dbReference type="OrthoDB" id="5329317at2759"/>
<keyword evidence="12" id="KW-1185">Reference proteome</keyword>
<proteinExistence type="inferred from homology"/>
<sequence>MDYYNRTSLQSQASIISNNLVSISEQLSENRELLSSLVAYPAPSFPGRTHAGALQELLRTKLDPRVEDWVAQGRTSGASALEDKKKNGLSERELAELWEWAPIGANVEARRRIWGGNFTLEEKEMGIQNVVTGLTRQPEDDDSEADEDGEEAVDEDDEMEVMGAHRKVGGVGVELSRPVSGAVPLDEIFRYMMTGVWPKSGNA</sequence>
<evidence type="ECO:0000256" key="4">
    <source>
        <dbReference type="ARBA" id="ARBA00023015"/>
    </source>
</evidence>
<dbReference type="Proteomes" id="UP000243515">
    <property type="component" value="Unassembled WGS sequence"/>
</dbReference>
<evidence type="ECO:0000256" key="6">
    <source>
        <dbReference type="ARBA" id="ARBA00023163"/>
    </source>
</evidence>
<evidence type="ECO:0000256" key="7">
    <source>
        <dbReference type="ARBA" id="ARBA00023242"/>
    </source>
</evidence>
<dbReference type="EMBL" id="NPHW01004038">
    <property type="protein sequence ID" value="OXV08559.1"/>
    <property type="molecule type" value="Genomic_DNA"/>
</dbReference>
<accession>A0A232LWL2</accession>
<dbReference type="AlphaFoldDB" id="A0A232LWL2"/>
<protein>
    <recommendedName>
        <fullName evidence="3 9">Mediator of RNA polymerase II transcription subunit 8</fullName>
    </recommendedName>
    <alternativeName>
        <fullName evidence="8 9">Mediator complex subunit 8</fullName>
    </alternativeName>
</protein>
<evidence type="ECO:0000256" key="3">
    <source>
        <dbReference type="ARBA" id="ARBA00020637"/>
    </source>
</evidence>
<organism evidence="11 12">
    <name type="scientific">Elaphomyces granulatus</name>
    <dbReference type="NCBI Taxonomy" id="519963"/>
    <lineage>
        <taxon>Eukaryota</taxon>
        <taxon>Fungi</taxon>
        <taxon>Dikarya</taxon>
        <taxon>Ascomycota</taxon>
        <taxon>Pezizomycotina</taxon>
        <taxon>Eurotiomycetes</taxon>
        <taxon>Eurotiomycetidae</taxon>
        <taxon>Eurotiales</taxon>
        <taxon>Elaphomycetaceae</taxon>
        <taxon>Elaphomyces</taxon>
    </lineage>
</organism>
<evidence type="ECO:0000256" key="5">
    <source>
        <dbReference type="ARBA" id="ARBA00023159"/>
    </source>
</evidence>
<evidence type="ECO:0000256" key="1">
    <source>
        <dbReference type="ARBA" id="ARBA00004123"/>
    </source>
</evidence>
<dbReference type="GO" id="GO:0070847">
    <property type="term" value="C:core mediator complex"/>
    <property type="evidence" value="ECO:0007669"/>
    <property type="project" value="TreeGrafter"/>
</dbReference>
<name>A0A232LWL2_9EURO</name>
<keyword evidence="7 9" id="KW-0539">Nucleus</keyword>
<evidence type="ECO:0000313" key="11">
    <source>
        <dbReference type="EMBL" id="OXV08559.1"/>
    </source>
</evidence>
<dbReference type="GO" id="GO:0006357">
    <property type="term" value="P:regulation of transcription by RNA polymerase II"/>
    <property type="evidence" value="ECO:0007669"/>
    <property type="project" value="InterPro"/>
</dbReference>
<evidence type="ECO:0000256" key="8">
    <source>
        <dbReference type="ARBA" id="ARBA00031261"/>
    </source>
</evidence>
<comment type="caution">
    <text evidence="11">The sequence shown here is derived from an EMBL/GenBank/DDBJ whole genome shotgun (WGS) entry which is preliminary data.</text>
</comment>
<comment type="similarity">
    <text evidence="2 9">Belongs to the Mediator complex subunit 8 family.</text>
</comment>
<dbReference type="Gene3D" id="6.10.250.2610">
    <property type="match status" value="1"/>
</dbReference>
<evidence type="ECO:0000313" key="12">
    <source>
        <dbReference type="Proteomes" id="UP000243515"/>
    </source>
</evidence>
<evidence type="ECO:0000256" key="2">
    <source>
        <dbReference type="ARBA" id="ARBA00005716"/>
    </source>
</evidence>
<dbReference type="GO" id="GO:0000978">
    <property type="term" value="F:RNA polymerase II cis-regulatory region sequence-specific DNA binding"/>
    <property type="evidence" value="ECO:0007669"/>
    <property type="project" value="TreeGrafter"/>
</dbReference>